<dbReference type="AlphaFoldDB" id="A0A8H6DTP8"/>
<accession>A0A8H6DTP8</accession>
<comment type="caution">
    <text evidence="1">The sequence shown here is derived from an EMBL/GenBank/DDBJ whole genome shotgun (WGS) entry which is preliminary data.</text>
</comment>
<dbReference type="Proteomes" id="UP000624244">
    <property type="component" value="Unassembled WGS sequence"/>
</dbReference>
<sequence>LIAVLKLLFQNEWEKAYLESQLRSDQYMEAQILKAKTDKEILYRKIYDGNQGGKKAEGN</sequence>
<reference evidence="1" key="1">
    <citation type="submission" date="2019-11" db="EMBL/GenBank/DDBJ databases">
        <title>Bipolaris sorokiniana Genome sequencing.</title>
        <authorList>
            <person name="Wang H."/>
        </authorList>
    </citation>
    <scope>NUCLEOTIDE SEQUENCE</scope>
</reference>
<proteinExistence type="predicted"/>
<dbReference type="EMBL" id="WNKQ01000012">
    <property type="protein sequence ID" value="KAF5848086.1"/>
    <property type="molecule type" value="Genomic_DNA"/>
</dbReference>
<evidence type="ECO:0000313" key="1">
    <source>
        <dbReference type="EMBL" id="KAF5848086.1"/>
    </source>
</evidence>
<gene>
    <name evidence="1" type="ORF">GGP41_009242</name>
</gene>
<evidence type="ECO:0000313" key="2">
    <source>
        <dbReference type="Proteomes" id="UP000624244"/>
    </source>
</evidence>
<name>A0A8H6DTP8_COCSA</name>
<feature type="non-terminal residue" evidence="1">
    <location>
        <position position="59"/>
    </location>
</feature>
<organism evidence="1 2">
    <name type="scientific">Cochliobolus sativus</name>
    <name type="common">Common root rot and spot blotch fungus</name>
    <name type="synonym">Bipolaris sorokiniana</name>
    <dbReference type="NCBI Taxonomy" id="45130"/>
    <lineage>
        <taxon>Eukaryota</taxon>
        <taxon>Fungi</taxon>
        <taxon>Dikarya</taxon>
        <taxon>Ascomycota</taxon>
        <taxon>Pezizomycotina</taxon>
        <taxon>Dothideomycetes</taxon>
        <taxon>Pleosporomycetidae</taxon>
        <taxon>Pleosporales</taxon>
        <taxon>Pleosporineae</taxon>
        <taxon>Pleosporaceae</taxon>
        <taxon>Bipolaris</taxon>
    </lineage>
</organism>
<protein>
    <submittedName>
        <fullName evidence="1">Uncharacterized protein</fullName>
    </submittedName>
</protein>